<feature type="region of interest" description="Disordered" evidence="1">
    <location>
        <begin position="193"/>
        <end position="217"/>
    </location>
</feature>
<name>A0A1W6TLJ6_VIBAL</name>
<sequence length="217" mass="23852">MAIPPYLAKLGVKFIASHLGKKLLKSGVENGSRRLGKIANSLLPSDSPYLKGRDNAATSLPMSAMYALLHSTLLKPNEDRTYGCVKNPAKVVPFDIEKSIEETLKENLGENAEEKYSAVFNALNKTPFGQAIPSDVRDALNDMSKKVASNPNQQNLCSTVLRGISSNVASSIAGRQETTLSPQELDEMERYRKQFEDMSQTPAYQRGAMKMKPDLSQ</sequence>
<geneLocation type="plasmid" evidence="2">
    <name>pL289</name>
</geneLocation>
<dbReference type="RefSeq" id="WP_025767433.1">
    <property type="nucleotide sequence ID" value="NZ_CP017893.1"/>
</dbReference>
<reference evidence="2" key="1">
    <citation type="submission" date="2016-10" db="EMBL/GenBank/DDBJ databases">
        <title>The High Quality Genome of Vibrio alginolyticus K01M1.</title>
        <authorList>
            <person name="Wendling C."/>
            <person name="Chibani C.M."/>
            <person name="Hertel R."/>
            <person name="Sproer C."/>
            <person name="Bunk B."/>
            <person name="Overmann J."/>
            <person name="Roth O."/>
            <person name="Liesegang H."/>
        </authorList>
    </citation>
    <scope>NUCLEOTIDE SEQUENCE</scope>
    <source>
        <strain evidence="2">K05K4</strain>
        <plasmid evidence="2">pL289</plasmid>
    </source>
</reference>
<keyword evidence="2" id="KW-0614">Plasmid</keyword>
<organism evidence="2">
    <name type="scientific">Vibrio alginolyticus</name>
    <dbReference type="NCBI Taxonomy" id="663"/>
    <lineage>
        <taxon>Bacteria</taxon>
        <taxon>Pseudomonadati</taxon>
        <taxon>Pseudomonadota</taxon>
        <taxon>Gammaproteobacteria</taxon>
        <taxon>Vibrionales</taxon>
        <taxon>Vibrionaceae</taxon>
        <taxon>Vibrio</taxon>
    </lineage>
</organism>
<proteinExistence type="predicted"/>
<protein>
    <submittedName>
        <fullName evidence="2">Uncharacterized protein</fullName>
    </submittedName>
</protein>
<evidence type="ECO:0000313" key="2">
    <source>
        <dbReference type="EMBL" id="ARP21768.1"/>
    </source>
</evidence>
<dbReference type="EMBL" id="CP017904">
    <property type="protein sequence ID" value="ARP21768.1"/>
    <property type="molecule type" value="Genomic_DNA"/>
</dbReference>
<dbReference type="AlphaFoldDB" id="A0A1W6TLJ6"/>
<accession>A0A1W6TLJ6</accession>
<gene>
    <name evidence="2" type="ORF">K05K4_50660</name>
</gene>
<evidence type="ECO:0000256" key="1">
    <source>
        <dbReference type="SAM" id="MobiDB-lite"/>
    </source>
</evidence>